<evidence type="ECO:0000313" key="2">
    <source>
        <dbReference type="Proteomes" id="UP001732700"/>
    </source>
</evidence>
<reference evidence="1" key="1">
    <citation type="submission" date="2021-05" db="EMBL/GenBank/DDBJ databases">
        <authorList>
            <person name="Scholz U."/>
            <person name="Mascher M."/>
            <person name="Fiebig A."/>
        </authorList>
    </citation>
    <scope>NUCLEOTIDE SEQUENCE [LARGE SCALE GENOMIC DNA]</scope>
</reference>
<protein>
    <submittedName>
        <fullName evidence="1">Uncharacterized protein</fullName>
    </submittedName>
</protein>
<evidence type="ECO:0000313" key="1">
    <source>
        <dbReference type="EnsemblPlants" id="AVESA.00010b.r2.2CG0292160.1.CDS"/>
    </source>
</evidence>
<dbReference type="Proteomes" id="UP001732700">
    <property type="component" value="Chromosome 2C"/>
</dbReference>
<sequence length="385" mass="42584">MVTLSPDLPDELVHEILFRLPPDEPACLFRLSVLSKPWHSLLSDPAFHHHYRKFHQTPPMLGYIYNESAHGETISVTHFVPTTGSCPPCTFDPQLADMVMCDCRHGRVLLDDGEVPMELVVWDPMTGRRRGLSDPRESLFYIGAAVLCAVDGCDHTTCHEGPFHVVFVGIDAEVGMATAYKYSSETGEWSMPTSELALVGELEMVVELDLFDDLGTVDDGYFQAMHSVLVEDSLHFLLMSGPQGARILKYDVGRHCLSVIVPPAAAAVYNQGTVLMATEHGRLGVAHIDKLILYLWSRETGPDGVAAWVQYRVIDLMPFLPIGDHAIKVELIGAVEGASIIFATTALGVYAIDLKLLRSRKLCEGQDVRPLFPFMSFYNPPAFAE</sequence>
<accession>A0ACD5UNY1</accession>
<keyword evidence="2" id="KW-1185">Reference proteome</keyword>
<organism evidence="1 2">
    <name type="scientific">Avena sativa</name>
    <name type="common">Oat</name>
    <dbReference type="NCBI Taxonomy" id="4498"/>
    <lineage>
        <taxon>Eukaryota</taxon>
        <taxon>Viridiplantae</taxon>
        <taxon>Streptophyta</taxon>
        <taxon>Embryophyta</taxon>
        <taxon>Tracheophyta</taxon>
        <taxon>Spermatophyta</taxon>
        <taxon>Magnoliopsida</taxon>
        <taxon>Liliopsida</taxon>
        <taxon>Poales</taxon>
        <taxon>Poaceae</taxon>
        <taxon>BOP clade</taxon>
        <taxon>Pooideae</taxon>
        <taxon>Poodae</taxon>
        <taxon>Poeae</taxon>
        <taxon>Poeae Chloroplast Group 1 (Aveneae type)</taxon>
        <taxon>Aveninae</taxon>
        <taxon>Avena</taxon>
    </lineage>
</organism>
<name>A0ACD5UNY1_AVESA</name>
<proteinExistence type="predicted"/>
<reference evidence="1" key="2">
    <citation type="submission" date="2025-09" db="UniProtKB">
        <authorList>
            <consortium name="EnsemblPlants"/>
        </authorList>
    </citation>
    <scope>IDENTIFICATION</scope>
</reference>
<dbReference type="EnsemblPlants" id="AVESA.00010b.r2.2CG0292160.1">
    <property type="protein sequence ID" value="AVESA.00010b.r2.2CG0292160.1.CDS"/>
    <property type="gene ID" value="AVESA.00010b.r2.2CG0292160"/>
</dbReference>